<sequence>MIQLNYRDSKPIYEQIKDGLRKLVISNSLSADEKLPSVRELAAKLAINPNTIQKAYRDLESEGYIYTVTGKGTFVAERKEVYDARAKELLTEFDEIVEELFFLSVKEKELVERMDNLAEGKVDQ</sequence>
<dbReference type="InterPro" id="IPR000524">
    <property type="entry name" value="Tscrpt_reg_HTH_GntR"/>
</dbReference>
<dbReference type="PROSITE" id="PS50949">
    <property type="entry name" value="HTH_GNTR"/>
    <property type="match status" value="1"/>
</dbReference>
<dbReference type="SUPFAM" id="SSF46785">
    <property type="entry name" value="Winged helix' DNA-binding domain"/>
    <property type="match status" value="1"/>
</dbReference>
<dbReference type="PaxDb" id="166486-ERS852572_00491"/>
<dbReference type="AlphaFoldDB" id="A0A173RN76"/>
<organism evidence="5 6">
    <name type="scientific">Roseburia intestinalis</name>
    <dbReference type="NCBI Taxonomy" id="166486"/>
    <lineage>
        <taxon>Bacteria</taxon>
        <taxon>Bacillati</taxon>
        <taxon>Bacillota</taxon>
        <taxon>Clostridia</taxon>
        <taxon>Lachnospirales</taxon>
        <taxon>Lachnospiraceae</taxon>
        <taxon>Roseburia</taxon>
    </lineage>
</organism>
<dbReference type="CDD" id="cd07377">
    <property type="entry name" value="WHTH_GntR"/>
    <property type="match status" value="1"/>
</dbReference>
<proteinExistence type="predicted"/>
<dbReference type="PRINTS" id="PR00035">
    <property type="entry name" value="HTHGNTR"/>
</dbReference>
<protein>
    <submittedName>
        <fullName evidence="5">HTH-type transcriptional regulatory protein gabR</fullName>
    </submittedName>
</protein>
<dbReference type="Proteomes" id="UP000095350">
    <property type="component" value="Unassembled WGS sequence"/>
</dbReference>
<feature type="domain" description="HTH gntR-type" evidence="4">
    <location>
        <begin position="10"/>
        <end position="78"/>
    </location>
</feature>
<dbReference type="STRING" id="166486.ERS852572_00491"/>
<dbReference type="Pfam" id="PF00392">
    <property type="entry name" value="GntR"/>
    <property type="match status" value="1"/>
</dbReference>
<evidence type="ECO:0000256" key="2">
    <source>
        <dbReference type="ARBA" id="ARBA00023125"/>
    </source>
</evidence>
<keyword evidence="2" id="KW-0238">DNA-binding</keyword>
<dbReference type="InterPro" id="IPR036390">
    <property type="entry name" value="WH_DNA-bd_sf"/>
</dbReference>
<gene>
    <name evidence="5" type="primary">gabR_2</name>
    <name evidence="5" type="ORF">ERS852572_00491</name>
</gene>
<dbReference type="GeneID" id="61434245"/>
<name>A0A173RN76_9FIRM</name>
<dbReference type="PANTHER" id="PTHR38445">
    <property type="entry name" value="HTH-TYPE TRANSCRIPTIONAL REPRESSOR YTRA"/>
    <property type="match status" value="1"/>
</dbReference>
<keyword evidence="1" id="KW-0805">Transcription regulation</keyword>
<dbReference type="InterPro" id="IPR036388">
    <property type="entry name" value="WH-like_DNA-bd_sf"/>
</dbReference>
<dbReference type="EMBL" id="CYXZ01000003">
    <property type="protein sequence ID" value="CUM79089.1"/>
    <property type="molecule type" value="Genomic_DNA"/>
</dbReference>
<dbReference type="PANTHER" id="PTHR38445:SF9">
    <property type="entry name" value="HTH-TYPE TRANSCRIPTIONAL REPRESSOR YTRA"/>
    <property type="match status" value="1"/>
</dbReference>
<evidence type="ECO:0000313" key="5">
    <source>
        <dbReference type="EMBL" id="CUM79089.1"/>
    </source>
</evidence>
<evidence type="ECO:0000256" key="1">
    <source>
        <dbReference type="ARBA" id="ARBA00023015"/>
    </source>
</evidence>
<dbReference type="GO" id="GO:0003677">
    <property type="term" value="F:DNA binding"/>
    <property type="evidence" value="ECO:0007669"/>
    <property type="project" value="UniProtKB-KW"/>
</dbReference>
<keyword evidence="3" id="KW-0804">Transcription</keyword>
<evidence type="ECO:0000313" key="6">
    <source>
        <dbReference type="Proteomes" id="UP000095350"/>
    </source>
</evidence>
<accession>A0A173RN76</accession>
<reference evidence="5 6" key="1">
    <citation type="submission" date="2015-09" db="EMBL/GenBank/DDBJ databases">
        <authorList>
            <consortium name="Pathogen Informatics"/>
        </authorList>
    </citation>
    <scope>NUCLEOTIDE SEQUENCE [LARGE SCALE GENOMIC DNA]</scope>
    <source>
        <strain evidence="5 6">2789STDY5834960</strain>
    </source>
</reference>
<evidence type="ECO:0000256" key="3">
    <source>
        <dbReference type="ARBA" id="ARBA00023163"/>
    </source>
</evidence>
<evidence type="ECO:0000259" key="4">
    <source>
        <dbReference type="PROSITE" id="PS50949"/>
    </source>
</evidence>
<dbReference type="Gene3D" id="1.10.10.10">
    <property type="entry name" value="Winged helix-like DNA-binding domain superfamily/Winged helix DNA-binding domain"/>
    <property type="match status" value="1"/>
</dbReference>
<dbReference type="SMART" id="SM00345">
    <property type="entry name" value="HTH_GNTR"/>
    <property type="match status" value="1"/>
</dbReference>
<dbReference type="GO" id="GO:0003700">
    <property type="term" value="F:DNA-binding transcription factor activity"/>
    <property type="evidence" value="ECO:0007669"/>
    <property type="project" value="InterPro"/>
</dbReference>
<dbReference type="RefSeq" id="WP_006859078.1">
    <property type="nucleotide sequence ID" value="NZ_CABIYH010000003.1"/>
</dbReference>